<evidence type="ECO:0000313" key="2">
    <source>
        <dbReference type="EMBL" id="AKU47374.1"/>
    </source>
</evidence>
<dbReference type="InterPro" id="IPR036390">
    <property type="entry name" value="WH_DNA-bd_sf"/>
</dbReference>
<protein>
    <submittedName>
        <fullName evidence="2">Global nitrogen transcriptional regulator</fullName>
    </submittedName>
</protein>
<keyword evidence="2" id="KW-0934">Plastid</keyword>
<geneLocation type="plastid" evidence="2"/>
<dbReference type="EMBL" id="KR814486">
    <property type="protein sequence ID" value="ALN11821.1"/>
    <property type="molecule type" value="Genomic_DNA"/>
</dbReference>
<dbReference type="InterPro" id="IPR012318">
    <property type="entry name" value="HTH_CRP"/>
</dbReference>
<dbReference type="EMBL" id="KR025491">
    <property type="protein sequence ID" value="AKU47374.1"/>
    <property type="molecule type" value="Genomic_DNA"/>
</dbReference>
<proteinExistence type="predicted"/>
<dbReference type="SUPFAM" id="SSF46785">
    <property type="entry name" value="Winged helix' DNA-binding domain"/>
    <property type="match status" value="1"/>
</dbReference>
<dbReference type="AlphaFoldDB" id="A0A1B0RRH5"/>
<dbReference type="GO" id="GO:0003677">
    <property type="term" value="F:DNA binding"/>
    <property type="evidence" value="ECO:0007669"/>
    <property type="project" value="InterPro"/>
</dbReference>
<accession>A0A1B0RRH5</accession>
<reference evidence="2" key="1">
    <citation type="journal article" date="2016" name="Bot. Marina">
        <title>Genomic and phylogenetic analysis of Ceramium cimbricum (Ceramiales, Rhodophyta) from the Atlantic and Pacific Oceans supports the naming of a new invasive Pacific entity Ceramium sungminbooi sp. nov.</title>
        <authorList>
            <person name="Hughey J.R."/>
            <person name="Boo G.H."/>
        </authorList>
    </citation>
    <scope>NUCLEOTIDE SEQUENCE</scope>
</reference>
<dbReference type="GeneID" id="29078024"/>
<evidence type="ECO:0000259" key="1">
    <source>
        <dbReference type="PROSITE" id="PS51063"/>
    </source>
</evidence>
<sequence length="216" mass="25757">MKWISYLFTFNIPFYIYKLKTGDAIIKSNNNFHTQSIVILYGIAYMAQIFSNQEVLPINILHKNNILDIKNYSTSTKSYYKITALQETYLISFSYKNININNNISKIFLKYYLTNYKLTLFNQQMINSILIQKNTQRRIIQLIILLSIQFGIIYQEFVKIPFKIQKRDIAKITGSNVNTTNKTFKILERKKIIHYSKYNLLLIQNYFLIEFIYLLC</sequence>
<organism evidence="2">
    <name type="scientific">Campylaephora sungminbooi</name>
    <dbReference type="NCBI Taxonomy" id="1896769"/>
    <lineage>
        <taxon>Eukaryota</taxon>
        <taxon>Rhodophyta</taxon>
        <taxon>Florideophyceae</taxon>
        <taxon>Rhodymeniophycidae</taxon>
        <taxon>Ceramiales</taxon>
        <taxon>Ceramiaceae</taxon>
        <taxon>Campylaephora</taxon>
    </lineage>
</organism>
<feature type="domain" description="HTH crp-type" evidence="1">
    <location>
        <begin position="133"/>
        <end position="207"/>
    </location>
</feature>
<dbReference type="Gene3D" id="1.10.10.10">
    <property type="entry name" value="Winged helix-like DNA-binding domain superfamily/Winged helix DNA-binding domain"/>
    <property type="match status" value="1"/>
</dbReference>
<dbReference type="GO" id="GO:0006355">
    <property type="term" value="P:regulation of DNA-templated transcription"/>
    <property type="evidence" value="ECO:0007669"/>
    <property type="project" value="InterPro"/>
</dbReference>
<dbReference type="RefSeq" id="YP_009300455.1">
    <property type="nucleotide sequence ID" value="NC_031211.1"/>
</dbReference>
<dbReference type="PROSITE" id="PS51063">
    <property type="entry name" value="HTH_CRP_2"/>
    <property type="match status" value="1"/>
</dbReference>
<name>A0A1B0RRH5_9FLOR</name>
<dbReference type="InterPro" id="IPR036388">
    <property type="entry name" value="WH-like_DNA-bd_sf"/>
</dbReference>
<gene>
    <name evidence="2" type="primary">ntcA</name>
</gene>